<evidence type="ECO:0000313" key="2">
    <source>
        <dbReference type="Proteomes" id="UP000188605"/>
    </source>
</evidence>
<comment type="caution">
    <text evidence="1">The sequence shown here is derived from an EMBL/GenBank/DDBJ whole genome shotgun (WGS) entry which is preliminary data.</text>
</comment>
<keyword evidence="2" id="KW-1185">Reference proteome</keyword>
<sequence length="314" mass="34877">MINKLKNIPVPLLPTMVGVLTLSNVWTTMGYSTIRHICMWAGIIVLLLYIAKIIFHFEIVQAEYSAVVPASLYAGITMLTMIIGSYIFDFIPALGKAIWAIGLALHTVHLIYFVYKNVYTNFNMYTFVPSWFVTLAGIMVSTVVGVPMNEPFIGALVVCYGFIPAFIVLPIMVYRLKDCPITAGPLLMTKAILLAPSSLFIVSCINVFKNPWSFLLYIMYAVLLVTLVYVLINLPQFFSFEFHPGFAGLTFPLAISCLASNKMAGFLMQKGHEGLSEIVTQIFGIQVYVTTAIISFVVFKFAVLLLNNLQSTAD</sequence>
<organism evidence="1 2">
    <name type="scientific">Candidatus Epulonipiscium fishelsonii</name>
    <dbReference type="NCBI Taxonomy" id="77094"/>
    <lineage>
        <taxon>Bacteria</taxon>
        <taxon>Bacillati</taxon>
        <taxon>Bacillota</taxon>
        <taxon>Clostridia</taxon>
        <taxon>Lachnospirales</taxon>
        <taxon>Lachnospiraceae</taxon>
        <taxon>Candidatus Epulonipiscium</taxon>
    </lineage>
</organism>
<gene>
    <name evidence="1" type="ORF">AN396_06245</name>
</gene>
<dbReference type="EMBL" id="LJDB01000052">
    <property type="protein sequence ID" value="ONI40405.1"/>
    <property type="molecule type" value="Genomic_DNA"/>
</dbReference>
<dbReference type="Proteomes" id="UP000188605">
    <property type="component" value="Unassembled WGS sequence"/>
</dbReference>
<proteinExistence type="predicted"/>
<protein>
    <submittedName>
        <fullName evidence="1">Transporter</fullName>
    </submittedName>
</protein>
<accession>A0ACC8XCC8</accession>
<name>A0ACC8XCC8_9FIRM</name>
<reference evidence="1" key="1">
    <citation type="submission" date="2016-08" db="EMBL/GenBank/DDBJ databases">
        <authorList>
            <person name="Ngugi D.K."/>
            <person name="Miyake S."/>
            <person name="Stingl U."/>
        </authorList>
    </citation>
    <scope>NUCLEOTIDE SEQUENCE</scope>
    <source>
        <strain evidence="1">SCG-B11WGA-EpuloA1</strain>
    </source>
</reference>
<evidence type="ECO:0000313" key="1">
    <source>
        <dbReference type="EMBL" id="ONI40405.1"/>
    </source>
</evidence>